<dbReference type="InterPro" id="IPR044974">
    <property type="entry name" value="Disease_R_plants"/>
</dbReference>
<reference evidence="9" key="1">
    <citation type="submission" date="2018-02" db="EMBL/GenBank/DDBJ databases">
        <authorList>
            <person name="Cohen D.B."/>
            <person name="Kent A.D."/>
        </authorList>
    </citation>
    <scope>NUCLEOTIDE SEQUENCE</scope>
</reference>
<dbReference type="GO" id="GO:0098542">
    <property type="term" value="P:defense response to other organism"/>
    <property type="evidence" value="ECO:0007669"/>
    <property type="project" value="TreeGrafter"/>
</dbReference>
<dbReference type="Gene3D" id="1.10.10.10">
    <property type="entry name" value="Winged helix-like DNA-binding domain superfamily/Winged helix DNA-binding domain"/>
    <property type="match status" value="1"/>
</dbReference>
<feature type="compositionally biased region" description="Low complexity" evidence="4">
    <location>
        <begin position="519"/>
        <end position="529"/>
    </location>
</feature>
<feature type="domain" description="Disease resistance R13L4/SHOC-2-like LRR" evidence="8">
    <location>
        <begin position="1286"/>
        <end position="1617"/>
    </location>
</feature>
<dbReference type="FunFam" id="1.10.10.10:FF:000322">
    <property type="entry name" value="Probable disease resistance protein At1g63360"/>
    <property type="match status" value="1"/>
</dbReference>
<dbReference type="PRINTS" id="PR00364">
    <property type="entry name" value="DISEASERSIST"/>
</dbReference>
<dbReference type="Pfam" id="PF18052">
    <property type="entry name" value="Rx_N"/>
    <property type="match status" value="1"/>
</dbReference>
<feature type="compositionally biased region" description="Gly residues" evidence="4">
    <location>
        <begin position="218"/>
        <end position="251"/>
    </location>
</feature>
<dbReference type="PANTHER" id="PTHR23155">
    <property type="entry name" value="DISEASE RESISTANCE PROTEIN RP"/>
    <property type="match status" value="1"/>
</dbReference>
<dbReference type="Gene3D" id="1.10.8.430">
    <property type="entry name" value="Helical domain of apoptotic protease-activating factors"/>
    <property type="match status" value="1"/>
</dbReference>
<feature type="region of interest" description="Disordered" evidence="4">
    <location>
        <begin position="1"/>
        <end position="26"/>
    </location>
</feature>
<keyword evidence="2" id="KW-0547">Nucleotide-binding</keyword>
<evidence type="ECO:0000313" key="9">
    <source>
        <dbReference type="EMBL" id="SPD05419.1"/>
    </source>
</evidence>
<dbReference type="FunFam" id="3.40.50.300:FF:001091">
    <property type="entry name" value="Probable disease resistance protein At1g61300"/>
    <property type="match status" value="1"/>
</dbReference>
<evidence type="ECO:0000259" key="5">
    <source>
        <dbReference type="Pfam" id="PF00931"/>
    </source>
</evidence>
<feature type="compositionally biased region" description="Basic and acidic residues" evidence="4">
    <location>
        <begin position="442"/>
        <end position="456"/>
    </location>
</feature>
<accession>A0A2N9H1B3</accession>
<protein>
    <recommendedName>
        <fullName evidence="10">NB-ARC domain-containing protein</fullName>
    </recommendedName>
</protein>
<evidence type="ECO:0000259" key="7">
    <source>
        <dbReference type="Pfam" id="PF23559"/>
    </source>
</evidence>
<feature type="compositionally biased region" description="Polar residues" evidence="4">
    <location>
        <begin position="1"/>
        <end position="20"/>
    </location>
</feature>
<feature type="compositionally biased region" description="Basic and acidic residues" evidence="4">
    <location>
        <begin position="126"/>
        <end position="135"/>
    </location>
</feature>
<keyword evidence="3" id="KW-0611">Plant defense</keyword>
<dbReference type="Gene3D" id="3.80.10.10">
    <property type="entry name" value="Ribonuclease Inhibitor"/>
    <property type="match status" value="1"/>
</dbReference>
<dbReference type="Gene3D" id="1.20.5.4130">
    <property type="match status" value="1"/>
</dbReference>
<feature type="compositionally biased region" description="Polar residues" evidence="4">
    <location>
        <begin position="530"/>
        <end position="543"/>
    </location>
</feature>
<dbReference type="GO" id="GO:0043531">
    <property type="term" value="F:ADP binding"/>
    <property type="evidence" value="ECO:0007669"/>
    <property type="project" value="InterPro"/>
</dbReference>
<dbReference type="EMBL" id="OIVN01002659">
    <property type="protein sequence ID" value="SPD05419.1"/>
    <property type="molecule type" value="Genomic_DNA"/>
</dbReference>
<feature type="domain" description="Disease resistance N-terminal" evidence="6">
    <location>
        <begin position="784"/>
        <end position="827"/>
    </location>
</feature>
<feature type="compositionally biased region" description="Basic and acidic residues" evidence="4">
    <location>
        <begin position="158"/>
        <end position="173"/>
    </location>
</feature>
<feature type="domain" description="Disease resistance protein winged helix" evidence="7">
    <location>
        <begin position="1170"/>
        <end position="1241"/>
    </location>
</feature>
<dbReference type="SUPFAM" id="SSF52058">
    <property type="entry name" value="L domain-like"/>
    <property type="match status" value="1"/>
</dbReference>
<dbReference type="InterPro" id="IPR027417">
    <property type="entry name" value="P-loop_NTPase"/>
</dbReference>
<dbReference type="Pfam" id="PF23598">
    <property type="entry name" value="LRR_14"/>
    <property type="match status" value="1"/>
</dbReference>
<dbReference type="Pfam" id="PF00931">
    <property type="entry name" value="NB-ARC"/>
    <property type="match status" value="1"/>
</dbReference>
<feature type="compositionally biased region" description="Basic and acidic residues" evidence="4">
    <location>
        <begin position="350"/>
        <end position="360"/>
    </location>
</feature>
<dbReference type="SUPFAM" id="SSF52540">
    <property type="entry name" value="P-loop containing nucleoside triphosphate hydrolases"/>
    <property type="match status" value="1"/>
</dbReference>
<feature type="region of interest" description="Disordered" evidence="4">
    <location>
        <begin position="342"/>
        <end position="372"/>
    </location>
</feature>
<dbReference type="InterPro" id="IPR042197">
    <property type="entry name" value="Apaf_helical"/>
</dbReference>
<name>A0A2N9H1B3_FAGSY</name>
<evidence type="ECO:0000256" key="2">
    <source>
        <dbReference type="ARBA" id="ARBA00022741"/>
    </source>
</evidence>
<dbReference type="InterPro" id="IPR041118">
    <property type="entry name" value="Rx_N"/>
</dbReference>
<dbReference type="Gene3D" id="3.40.50.300">
    <property type="entry name" value="P-loop containing nucleotide triphosphate hydrolases"/>
    <property type="match status" value="1"/>
</dbReference>
<feature type="region of interest" description="Disordered" evidence="4">
    <location>
        <begin position="442"/>
        <end position="473"/>
    </location>
</feature>
<dbReference type="Pfam" id="PF23559">
    <property type="entry name" value="WHD_DRP"/>
    <property type="match status" value="1"/>
</dbReference>
<gene>
    <name evidence="9" type="ORF">FSB_LOCUS33301</name>
</gene>
<dbReference type="InterPro" id="IPR002182">
    <property type="entry name" value="NB-ARC"/>
</dbReference>
<feature type="compositionally biased region" description="Basic and acidic residues" evidence="4">
    <location>
        <begin position="201"/>
        <end position="210"/>
    </location>
</feature>
<evidence type="ECO:0008006" key="10">
    <source>
        <dbReference type="Google" id="ProtNLM"/>
    </source>
</evidence>
<dbReference type="CDD" id="cd14798">
    <property type="entry name" value="RX-CC_like"/>
    <property type="match status" value="1"/>
</dbReference>
<feature type="region of interest" description="Disordered" evidence="4">
    <location>
        <begin position="513"/>
        <end position="570"/>
    </location>
</feature>
<feature type="domain" description="NB-ARC" evidence="5">
    <location>
        <begin position="913"/>
        <end position="1086"/>
    </location>
</feature>
<dbReference type="InterPro" id="IPR058922">
    <property type="entry name" value="WHD_DRP"/>
</dbReference>
<dbReference type="PANTHER" id="PTHR23155:SF1232">
    <property type="entry name" value="OS09G0270700 PROTEIN"/>
    <property type="match status" value="1"/>
</dbReference>
<evidence type="ECO:0000259" key="8">
    <source>
        <dbReference type="Pfam" id="PF23598"/>
    </source>
</evidence>
<sequence length="1634" mass="183129">MISGNQLDSLSLPHSRTGESMLSEPAPPPLLVGGKCDEGAGLGFLEQTMSPWTAIAADGGSVGSGGNGWRGRSGDRNFGAAKKVLRGLVIIMLILLKIIRVRGFRTSIKETRTIANLEQSSEMYREQHGVDESKGGGEGVGLQREYRSSQDTVSFEGKGGDSDTGRDGPKRFEATNCPVETREGSNGVAEEEGECGSAVVGRDEGGRGEGEGEAEVGGEIGGVGGGRGGGGRGGGGGGGGRGDVEGRGGGSNLRLPVDIARLTKMSVTVATQTSTSIIAVRTDALIVLERKEFRERERTNREQIHRDTVYDETLSLELHEVESSKRSRVHETKMPVERKKLMQQVKHNKRTEEHTEELRSKRIVSRKTPDGLSQKTLDRLCHKDTRQNKQIITEDTVTKKTPDRTNGLCHEDTRQIVTEDTRQNKRIVSLKTPDRLSQKTLDRTNGRAAEGKEIHSVEGQISGAASDTKEGQEERIITLRPLNMEDFRQAKSEVAASFATEGFNGRVEAGISYGEGGSRRSSSNSSYNETQKTADGSDVSSGDVTGRGAASGRGVEARGLGSGRGSRAGRGACTGRAWIWGKKYAGIFTGAWRRPRGGGGDQNLRVCRKLHRRVAARGAFSGFDDFWWRFVSDETNLMDVSQKIKWSIQTTAYRASLKRADRRAETEKIVSEEQIEVETEQIKAETEQIGTETEQIKAETEQIGAETEQIKAETEQILIFVFEKLRSRQGETDCSEIGRSLNLSGGSLVATMEEERHGLEKTGNCLEKIGSGGLRIVPEINLALIPFLATEASLLWGVHDVVDDIKDELKSMRSFLVDADKKGASSQRIGGQFDMFLHHTIYIPRSLWVRHQIATKLQKINKKIKIISEVNQRYGVDRIESTNSKDNHKWVVRRGESSLFLIEDELVGIENKRQPIMEWLMDRKPQQTVISIVGMGGSGKTTLVANTYNNDAVKRHFDCYAWITVSQAYNIEELLMSMLMKFYESRKEANSEDLGSMDYRLLVKMLVNYLQKKKYLLVIDDVWDTNILDEIKVSLRDSCLGSRIILTTRKEDVGFFPFAGEPRIHHIKLLEKGEAWELFCKKAFSTGSCPPDLTSLAQELVGKCQGLPLAIAALGSLLYSKHISQWKEIYNSLNWSLSNNPRLQVVKTILLLSFNDLPYRLKHCFLYCSLFPEDHVIRRRKIIMLWMAEGFVEQVKGSTPEEVAESYLVQLIFRSMLQVLERNESGRPKRCKMHDLMRELALSISEKEKFGVVHDGGEEIKECKARRISIQKTDRELKSFMRMSNLRSFLVFNKSLKTLPSRNKMLRVLDLEDAPINELPDELFNLFNLRYLSFRGTLIKELPNSIGRLLNLQTLDIKNTQIKVLPHGIGKLKNLRHLTMFGYTGNWNDFKRSSGMQAPSNICKLTNLQCLSTIEVKDNLITQIRSMTQLTSISISNVKATDEIDLCESIQNLRLLRTLFIMVTNEEETLRMDALLSPPPNLRRLHLVGKLEKIPQWFSSLQSLTHLELHWSRLEEDPLPHIAALPLLGRLTLTNAYVANQLCFNTRFPKFIELEIRNFSMLNEIIIEKGVMPNLRSLWIDKCMELKTVPKGIEHLNLQELILRSVSVALKNSIQEEGSVDFSKVQHIPKIHLS</sequence>
<dbReference type="InterPro" id="IPR055414">
    <property type="entry name" value="LRR_R13L4/SHOC2-like"/>
</dbReference>
<evidence type="ECO:0000256" key="4">
    <source>
        <dbReference type="SAM" id="MobiDB-lite"/>
    </source>
</evidence>
<evidence type="ECO:0000256" key="3">
    <source>
        <dbReference type="ARBA" id="ARBA00022821"/>
    </source>
</evidence>
<dbReference type="InterPro" id="IPR038005">
    <property type="entry name" value="RX-like_CC"/>
</dbReference>
<evidence type="ECO:0000259" key="6">
    <source>
        <dbReference type="Pfam" id="PF18052"/>
    </source>
</evidence>
<dbReference type="InterPro" id="IPR036388">
    <property type="entry name" value="WH-like_DNA-bd_sf"/>
</dbReference>
<keyword evidence="1" id="KW-0677">Repeat</keyword>
<organism evidence="9">
    <name type="scientific">Fagus sylvatica</name>
    <name type="common">Beechnut</name>
    <dbReference type="NCBI Taxonomy" id="28930"/>
    <lineage>
        <taxon>Eukaryota</taxon>
        <taxon>Viridiplantae</taxon>
        <taxon>Streptophyta</taxon>
        <taxon>Embryophyta</taxon>
        <taxon>Tracheophyta</taxon>
        <taxon>Spermatophyta</taxon>
        <taxon>Magnoliopsida</taxon>
        <taxon>eudicotyledons</taxon>
        <taxon>Gunneridae</taxon>
        <taxon>Pentapetalae</taxon>
        <taxon>rosids</taxon>
        <taxon>fabids</taxon>
        <taxon>Fagales</taxon>
        <taxon>Fagaceae</taxon>
        <taxon>Fagus</taxon>
    </lineage>
</organism>
<proteinExistence type="predicted"/>
<dbReference type="InterPro" id="IPR032675">
    <property type="entry name" value="LRR_dom_sf"/>
</dbReference>
<feature type="region of interest" description="Disordered" evidence="4">
    <location>
        <begin position="126"/>
        <end position="251"/>
    </location>
</feature>
<evidence type="ECO:0000256" key="1">
    <source>
        <dbReference type="ARBA" id="ARBA00022737"/>
    </source>
</evidence>